<evidence type="ECO:0000313" key="2">
    <source>
        <dbReference type="Proteomes" id="UP000291121"/>
    </source>
</evidence>
<dbReference type="AlphaFoldDB" id="A0A4P6G602"/>
<dbReference type="Proteomes" id="UP000291121">
    <property type="component" value="Chromosome"/>
</dbReference>
<reference evidence="1 2" key="1">
    <citation type="submission" date="2017-11" db="EMBL/GenBank/DDBJ databases">
        <title>Genome sequence of Pseudomonas arsenicoxydans ACM1.</title>
        <authorList>
            <person name="Nascimento F.X."/>
        </authorList>
    </citation>
    <scope>NUCLEOTIDE SEQUENCE [LARGE SCALE GENOMIC DNA]</scope>
    <source>
        <strain evidence="1 2">ACM1</strain>
    </source>
</reference>
<organism evidence="1 2">
    <name type="scientific">Pseudomonas arsenicoxydans</name>
    <dbReference type="NCBI Taxonomy" id="702115"/>
    <lineage>
        <taxon>Bacteria</taxon>
        <taxon>Pseudomonadati</taxon>
        <taxon>Pseudomonadota</taxon>
        <taxon>Gammaproteobacteria</taxon>
        <taxon>Pseudomonadales</taxon>
        <taxon>Pseudomonadaceae</taxon>
        <taxon>Pseudomonas</taxon>
    </lineage>
</organism>
<accession>A0A4P6G602</accession>
<name>A0A4P6G602_9PSED</name>
<keyword evidence="2" id="KW-1185">Reference proteome</keyword>
<dbReference type="EMBL" id="CP024767">
    <property type="protein sequence ID" value="QAY86989.1"/>
    <property type="molecule type" value="Genomic_DNA"/>
</dbReference>
<sequence length="97" mass="10765">MPCGRPLTVVELRRGSPSDLTQQISGFIDSMAVLPNCSRYALALDPTDRHTLLIQGDWSCPLAMAEHFESALLQALIGYLRSSFVYRMEFSCQGLTV</sequence>
<gene>
    <name evidence="1" type="ORF">CUN61_24950</name>
</gene>
<proteinExistence type="predicted"/>
<evidence type="ECO:0008006" key="3">
    <source>
        <dbReference type="Google" id="ProtNLM"/>
    </source>
</evidence>
<protein>
    <recommendedName>
        <fullName evidence="3">ABM domain-containing protein</fullName>
    </recommendedName>
</protein>
<evidence type="ECO:0000313" key="1">
    <source>
        <dbReference type="EMBL" id="QAY86989.1"/>
    </source>
</evidence>